<keyword evidence="1" id="KW-0812">Transmembrane</keyword>
<keyword evidence="1" id="KW-0472">Membrane</keyword>
<dbReference type="NCBIfam" id="NF037960">
    <property type="entry name" value="MFS_trans"/>
    <property type="match status" value="1"/>
</dbReference>
<dbReference type="AlphaFoldDB" id="A0A1L7RNB0"/>
<keyword evidence="1" id="KW-1133">Transmembrane helix</keyword>
<feature type="transmembrane region" description="Helical" evidence="1">
    <location>
        <begin position="220"/>
        <end position="240"/>
    </location>
</feature>
<feature type="transmembrane region" description="Helical" evidence="1">
    <location>
        <begin position="365"/>
        <end position="386"/>
    </location>
</feature>
<evidence type="ECO:0000313" key="2">
    <source>
        <dbReference type="EMBL" id="CED92689.1"/>
    </source>
</evidence>
<accession>A0A1L7RNB0</accession>
<dbReference type="RefSeq" id="WP_210582423.1">
    <property type="nucleotide sequence ID" value="NZ_LK995544.1"/>
</dbReference>
<evidence type="ECO:0008006" key="3">
    <source>
        <dbReference type="Google" id="ProtNLM"/>
    </source>
</evidence>
<organism evidence="2">
    <name type="scientific">Actinomyces succiniciruminis</name>
    <dbReference type="NCBI Taxonomy" id="1522002"/>
    <lineage>
        <taxon>Bacteria</taxon>
        <taxon>Bacillati</taxon>
        <taxon>Actinomycetota</taxon>
        <taxon>Actinomycetes</taxon>
        <taxon>Actinomycetales</taxon>
        <taxon>Actinomycetaceae</taxon>
        <taxon>Actinomyces</taxon>
    </lineage>
</organism>
<feature type="transmembrane region" description="Helical" evidence="1">
    <location>
        <begin position="272"/>
        <end position="295"/>
    </location>
</feature>
<sequence>MLFGWVLSATGSAVVTGAAPALVVAATLPAVWIAFYSTLTNIEDLLAPLMVKAIARWRPGRVLTACEVYDVALLLVALALIGIGVEVGPVLAGYLIASSPIPLVLDVAEELYGAEMAAVDPEMSFRFTSHLHSMTAFISRVVALPVGAALTFLSPAAVLAINLVLSVAAVALRLRGVAYEEEATAGGGSEDAEEEGGLRFSTLALLRGFITRPLVSPLSILLRSIAAGLAGTYVVVFIGTRYGHGAYVWVLVATGIGATVGPQLARLGRGAAGGAVTVTGCALAGALALLIGAVFLPAGNLPVGATGLVIAEACLWGVGSALIGERQVQLSGRDFVEDTVWCQAAGALGAVAGSWAALGLRATTWPIWALGIASLTLALLAAYVWLLSRMRRSAEAGAKKRNEAAAARL</sequence>
<feature type="transmembrane region" description="Helical" evidence="1">
    <location>
        <begin position="246"/>
        <end position="265"/>
    </location>
</feature>
<dbReference type="EMBL" id="LK995544">
    <property type="protein sequence ID" value="CED92689.1"/>
    <property type="molecule type" value="Genomic_DNA"/>
</dbReference>
<gene>
    <name evidence="2" type="ORF">AAM4_2857</name>
</gene>
<protein>
    <recommendedName>
        <fullName evidence="3">MFS transporter</fullName>
    </recommendedName>
</protein>
<reference evidence="2" key="1">
    <citation type="submission" date="2014-07" db="EMBL/GenBank/DDBJ databases">
        <authorList>
            <person name="Zhang J.E."/>
            <person name="Yang H."/>
            <person name="Guo J."/>
            <person name="Deng Z."/>
            <person name="Luo H."/>
            <person name="Luo M."/>
            <person name="Zhao B."/>
        </authorList>
    </citation>
    <scope>NUCLEOTIDE SEQUENCE</scope>
    <source>
        <strain evidence="2">AM4</strain>
    </source>
</reference>
<feature type="transmembrane region" description="Helical" evidence="1">
    <location>
        <begin position="72"/>
        <end position="97"/>
    </location>
</feature>
<proteinExistence type="predicted"/>
<name>A0A1L7RNB0_9ACTO</name>
<evidence type="ECO:0000256" key="1">
    <source>
        <dbReference type="SAM" id="Phobius"/>
    </source>
</evidence>
<feature type="transmembrane region" description="Helical" evidence="1">
    <location>
        <begin position="142"/>
        <end position="165"/>
    </location>
</feature>